<feature type="region of interest" description="Disordered" evidence="1">
    <location>
        <begin position="40"/>
        <end position="72"/>
    </location>
</feature>
<feature type="compositionally biased region" description="Basic and acidic residues" evidence="1">
    <location>
        <begin position="46"/>
        <end position="72"/>
    </location>
</feature>
<name>A0ABR2P823_9ROSI</name>
<organism evidence="2 3">
    <name type="scientific">Hibiscus sabdariffa</name>
    <name type="common">roselle</name>
    <dbReference type="NCBI Taxonomy" id="183260"/>
    <lineage>
        <taxon>Eukaryota</taxon>
        <taxon>Viridiplantae</taxon>
        <taxon>Streptophyta</taxon>
        <taxon>Embryophyta</taxon>
        <taxon>Tracheophyta</taxon>
        <taxon>Spermatophyta</taxon>
        <taxon>Magnoliopsida</taxon>
        <taxon>eudicotyledons</taxon>
        <taxon>Gunneridae</taxon>
        <taxon>Pentapetalae</taxon>
        <taxon>rosids</taxon>
        <taxon>malvids</taxon>
        <taxon>Malvales</taxon>
        <taxon>Malvaceae</taxon>
        <taxon>Malvoideae</taxon>
        <taxon>Hibiscus</taxon>
    </lineage>
</organism>
<accession>A0ABR2P823</accession>
<gene>
    <name evidence="2" type="ORF">V6N11_047811</name>
</gene>
<comment type="caution">
    <text evidence="2">The sequence shown here is derived from an EMBL/GenBank/DDBJ whole genome shotgun (WGS) entry which is preliminary data.</text>
</comment>
<protein>
    <submittedName>
        <fullName evidence="2">Uncharacterized protein</fullName>
    </submittedName>
</protein>
<reference evidence="2 3" key="1">
    <citation type="journal article" date="2024" name="G3 (Bethesda)">
        <title>Genome assembly of Hibiscus sabdariffa L. provides insights into metabolisms of medicinal natural products.</title>
        <authorList>
            <person name="Kim T."/>
        </authorList>
    </citation>
    <scope>NUCLEOTIDE SEQUENCE [LARGE SCALE GENOMIC DNA]</scope>
    <source>
        <strain evidence="2">TK-2024</strain>
        <tissue evidence="2">Old leaves</tissue>
    </source>
</reference>
<feature type="region of interest" description="Disordered" evidence="1">
    <location>
        <begin position="86"/>
        <end position="113"/>
    </location>
</feature>
<proteinExistence type="predicted"/>
<evidence type="ECO:0000256" key="1">
    <source>
        <dbReference type="SAM" id="MobiDB-lite"/>
    </source>
</evidence>
<sequence length="113" mass="13402">MGKVQMHVPRKGTGKICVRNGESLQLMHVPEDYIKAPSVDRSVGNCEEKEVKERERSEGKRIGEARQSVKEREWREERDLRAVEERERSEEQLERWRETRRRKGLEVSQMVAL</sequence>
<evidence type="ECO:0000313" key="3">
    <source>
        <dbReference type="Proteomes" id="UP001396334"/>
    </source>
</evidence>
<keyword evidence="3" id="KW-1185">Reference proteome</keyword>
<dbReference type="EMBL" id="JBBPBN010000077">
    <property type="protein sequence ID" value="KAK8984590.1"/>
    <property type="molecule type" value="Genomic_DNA"/>
</dbReference>
<feature type="compositionally biased region" description="Basic and acidic residues" evidence="1">
    <location>
        <begin position="86"/>
        <end position="97"/>
    </location>
</feature>
<evidence type="ECO:0000313" key="2">
    <source>
        <dbReference type="EMBL" id="KAK8984590.1"/>
    </source>
</evidence>
<dbReference type="Proteomes" id="UP001396334">
    <property type="component" value="Unassembled WGS sequence"/>
</dbReference>